<dbReference type="VEuPathDB" id="FungiDB:BD410DRAFT_789325"/>
<name>A0A4Y7Q3R9_9AGAM</name>
<dbReference type="EMBL" id="ML170178">
    <property type="protein sequence ID" value="TDL21898.1"/>
    <property type="molecule type" value="Genomic_DNA"/>
</dbReference>
<keyword evidence="2" id="KW-1185">Reference proteome</keyword>
<accession>A0A4Y7Q3R9</accession>
<sequence length="53" mass="6381">MHYQIRGEFRDWPFPDLTHLRLNNRLPNPDSKLKFLRRLSELVVSNFAGCLRI</sequence>
<reference evidence="1 2" key="1">
    <citation type="submission" date="2018-06" db="EMBL/GenBank/DDBJ databases">
        <title>A transcriptomic atlas of mushroom development highlights an independent origin of complex multicellularity.</title>
        <authorList>
            <consortium name="DOE Joint Genome Institute"/>
            <person name="Krizsan K."/>
            <person name="Almasi E."/>
            <person name="Merenyi Z."/>
            <person name="Sahu N."/>
            <person name="Viragh M."/>
            <person name="Koszo T."/>
            <person name="Mondo S."/>
            <person name="Kiss B."/>
            <person name="Balint B."/>
            <person name="Kues U."/>
            <person name="Barry K."/>
            <person name="Hegedus J.C."/>
            <person name="Henrissat B."/>
            <person name="Johnson J."/>
            <person name="Lipzen A."/>
            <person name="Ohm R."/>
            <person name="Nagy I."/>
            <person name="Pangilinan J."/>
            <person name="Yan J."/>
            <person name="Xiong Y."/>
            <person name="Grigoriev I.V."/>
            <person name="Hibbett D.S."/>
            <person name="Nagy L.G."/>
        </authorList>
    </citation>
    <scope>NUCLEOTIDE SEQUENCE [LARGE SCALE GENOMIC DNA]</scope>
    <source>
        <strain evidence="1 2">SZMC22713</strain>
    </source>
</reference>
<evidence type="ECO:0000313" key="1">
    <source>
        <dbReference type="EMBL" id="TDL21898.1"/>
    </source>
</evidence>
<protein>
    <submittedName>
        <fullName evidence="1">Uncharacterized protein</fullName>
    </submittedName>
</protein>
<dbReference type="AlphaFoldDB" id="A0A4Y7Q3R9"/>
<gene>
    <name evidence="1" type="ORF">BD410DRAFT_789325</name>
</gene>
<dbReference type="Proteomes" id="UP000294933">
    <property type="component" value="Unassembled WGS sequence"/>
</dbReference>
<proteinExistence type="predicted"/>
<evidence type="ECO:0000313" key="2">
    <source>
        <dbReference type="Proteomes" id="UP000294933"/>
    </source>
</evidence>
<organism evidence="1 2">
    <name type="scientific">Rickenella mellea</name>
    <dbReference type="NCBI Taxonomy" id="50990"/>
    <lineage>
        <taxon>Eukaryota</taxon>
        <taxon>Fungi</taxon>
        <taxon>Dikarya</taxon>
        <taxon>Basidiomycota</taxon>
        <taxon>Agaricomycotina</taxon>
        <taxon>Agaricomycetes</taxon>
        <taxon>Hymenochaetales</taxon>
        <taxon>Rickenellaceae</taxon>
        <taxon>Rickenella</taxon>
    </lineage>
</organism>